<feature type="compositionally biased region" description="Polar residues" evidence="1">
    <location>
        <begin position="93"/>
        <end position="102"/>
    </location>
</feature>
<dbReference type="EMBL" id="JAESDN010000011">
    <property type="protein sequence ID" value="KAG7044048.1"/>
    <property type="molecule type" value="Genomic_DNA"/>
</dbReference>
<comment type="caution">
    <text evidence="2">The sequence shown here is derived from an EMBL/GenBank/DDBJ whole genome shotgun (WGS) entry which is preliminary data.</text>
</comment>
<organism evidence="2 3">
    <name type="scientific">Colletotrichum scovillei</name>
    <dbReference type="NCBI Taxonomy" id="1209932"/>
    <lineage>
        <taxon>Eukaryota</taxon>
        <taxon>Fungi</taxon>
        <taxon>Dikarya</taxon>
        <taxon>Ascomycota</taxon>
        <taxon>Pezizomycotina</taxon>
        <taxon>Sordariomycetes</taxon>
        <taxon>Hypocreomycetidae</taxon>
        <taxon>Glomerellales</taxon>
        <taxon>Glomerellaceae</taxon>
        <taxon>Colletotrichum</taxon>
        <taxon>Colletotrichum acutatum species complex</taxon>
    </lineage>
</organism>
<evidence type="ECO:0000313" key="2">
    <source>
        <dbReference type="EMBL" id="KAG7044048.1"/>
    </source>
</evidence>
<reference evidence="2" key="1">
    <citation type="submission" date="2021-05" db="EMBL/GenBank/DDBJ databases">
        <title>Comparative genomics of three Colletotrichum scovillei strains and genetic complementation revealed genes involved fungal growth and virulence on chili pepper.</title>
        <authorList>
            <person name="Hsieh D.-K."/>
            <person name="Chuang S.-C."/>
            <person name="Chen C.-Y."/>
            <person name="Chao Y.-T."/>
            <person name="Lu M.-Y.J."/>
            <person name="Lee M.-H."/>
            <person name="Shih M.-C."/>
        </authorList>
    </citation>
    <scope>NUCLEOTIDE SEQUENCE</scope>
    <source>
        <strain evidence="2">Coll-153</strain>
    </source>
</reference>
<accession>A0A9P7QVQ0</accession>
<protein>
    <submittedName>
        <fullName evidence="2">Het and ankyrin domain protein</fullName>
    </submittedName>
</protein>
<gene>
    <name evidence="2" type="ORF">JMJ77_011866</name>
</gene>
<feature type="compositionally biased region" description="Acidic residues" evidence="1">
    <location>
        <begin position="538"/>
        <end position="548"/>
    </location>
</feature>
<dbReference type="Proteomes" id="UP000699042">
    <property type="component" value="Unassembled WGS sequence"/>
</dbReference>
<evidence type="ECO:0000313" key="3">
    <source>
        <dbReference type="Proteomes" id="UP000699042"/>
    </source>
</evidence>
<feature type="compositionally biased region" description="Polar residues" evidence="1">
    <location>
        <begin position="528"/>
        <end position="537"/>
    </location>
</feature>
<evidence type="ECO:0000256" key="1">
    <source>
        <dbReference type="SAM" id="MobiDB-lite"/>
    </source>
</evidence>
<name>A0A9P7QVQ0_9PEZI</name>
<proteinExistence type="predicted"/>
<keyword evidence="3" id="KW-1185">Reference proteome</keyword>
<feature type="region of interest" description="Disordered" evidence="1">
    <location>
        <begin position="515"/>
        <end position="548"/>
    </location>
</feature>
<dbReference type="AlphaFoldDB" id="A0A9P7QVQ0"/>
<sequence>MTRLQLRPVPSMSLSSSDIGALPSVICPSKSKGSSWQNGIRAVDGASRQPPRAILPKNTLKSEGDRFSYLIADDTGCPRLQRLPVGGHLATPQLRQQLSPPRSRSKEELKHHSISSNDSPALVSEDFLSLTATMTGEGRSANLNVPTIHLNDETHWSIDFVGSQFNNINTDEHVSFSDKIMCDMETSSSWGKSPSEGRVPPTPLSNSTLELSPLLNCEQGIQSQCTTGFLCLGEPTNSDEFQLTKDDAYAFVQSESHKMIAGGSSTANVAGLGGNGHENPSLVEFTGKEPVPPTFKRSSEKLVPIVQAPTKRQRVLPPLDHAIHMSESIDDDNATIKGITSYFACPFYRNNAVRHTACLNLKMVRIRDVKQHLQRRHSEPRHYCPTCYKRFKTHLELSQHVQDQSIVGCSPKDKEFDFVPPHAKDLLKFKVSRKDSAEEQWYTVWDKIFKPKPRPNHPYMGTVIEEVTIMLQEFWQREGDQIVSRFMKTRQVKFQDDVCLKETLHGLMNASYNTFGKQFRPSQPMERSISSSSNEQQGDPEDQESGALYDEDSDDFITTMTSLDQKGFDSLSYELSSSHQALDEIEETTIWNDLLAETTHLEFTSAAIDIKDVGVGR</sequence>
<dbReference type="PANTHER" id="PTHR38166">
    <property type="entry name" value="C2H2-TYPE DOMAIN-CONTAINING PROTEIN-RELATED"/>
    <property type="match status" value="1"/>
</dbReference>
<feature type="region of interest" description="Disordered" evidence="1">
    <location>
        <begin position="89"/>
        <end position="118"/>
    </location>
</feature>
<dbReference type="PANTHER" id="PTHR38166:SF1">
    <property type="entry name" value="C2H2-TYPE DOMAIN-CONTAINING PROTEIN"/>
    <property type="match status" value="1"/>
</dbReference>